<feature type="binding site" evidence="5">
    <location>
        <position position="673"/>
    </location>
    <ligand>
        <name>ATP</name>
        <dbReference type="ChEBI" id="CHEBI:30616"/>
    </ligand>
</feature>
<reference evidence="7 8" key="1">
    <citation type="submission" date="2018-08" db="EMBL/GenBank/DDBJ databases">
        <title>Genome and evolution of the arbuscular mycorrhizal fungus Diversispora epigaea (formerly Glomus versiforme) and its bacterial endosymbionts.</title>
        <authorList>
            <person name="Sun X."/>
            <person name="Fei Z."/>
            <person name="Harrison M."/>
        </authorList>
    </citation>
    <scope>NUCLEOTIDE SEQUENCE [LARGE SCALE GENOMIC DNA]</scope>
    <source>
        <strain evidence="7 8">IT104</strain>
    </source>
</reference>
<dbReference type="PROSITE" id="PS50011">
    <property type="entry name" value="PROTEIN_KINASE_DOM"/>
    <property type="match status" value="3"/>
</dbReference>
<dbReference type="InterPro" id="IPR000719">
    <property type="entry name" value="Prot_kinase_dom"/>
</dbReference>
<dbReference type="PROSITE" id="PS00107">
    <property type="entry name" value="PROTEIN_KINASE_ATP"/>
    <property type="match status" value="1"/>
</dbReference>
<keyword evidence="3" id="KW-0418">Kinase</keyword>
<dbReference type="SUPFAM" id="SSF56112">
    <property type="entry name" value="Protein kinase-like (PK-like)"/>
    <property type="match status" value="3"/>
</dbReference>
<protein>
    <recommendedName>
        <fullName evidence="6">Protein kinase domain-containing protein</fullName>
    </recommendedName>
</protein>
<evidence type="ECO:0000256" key="2">
    <source>
        <dbReference type="ARBA" id="ARBA00022741"/>
    </source>
</evidence>
<evidence type="ECO:0000259" key="6">
    <source>
        <dbReference type="PROSITE" id="PS50011"/>
    </source>
</evidence>
<evidence type="ECO:0000313" key="8">
    <source>
        <dbReference type="Proteomes" id="UP000266861"/>
    </source>
</evidence>
<evidence type="ECO:0000256" key="5">
    <source>
        <dbReference type="PROSITE-ProRule" id="PRU10141"/>
    </source>
</evidence>
<evidence type="ECO:0000256" key="4">
    <source>
        <dbReference type="ARBA" id="ARBA00022840"/>
    </source>
</evidence>
<dbReference type="Proteomes" id="UP000266861">
    <property type="component" value="Unassembled WGS sequence"/>
</dbReference>
<evidence type="ECO:0000256" key="1">
    <source>
        <dbReference type="ARBA" id="ARBA00022679"/>
    </source>
</evidence>
<gene>
    <name evidence="7" type="ORF">Glove_54g159</name>
</gene>
<dbReference type="InterPro" id="IPR051681">
    <property type="entry name" value="Ser/Thr_Kinases-Pseudokinases"/>
</dbReference>
<evidence type="ECO:0000256" key="3">
    <source>
        <dbReference type="ARBA" id="ARBA00022777"/>
    </source>
</evidence>
<organism evidence="7 8">
    <name type="scientific">Diversispora epigaea</name>
    <dbReference type="NCBI Taxonomy" id="1348612"/>
    <lineage>
        <taxon>Eukaryota</taxon>
        <taxon>Fungi</taxon>
        <taxon>Fungi incertae sedis</taxon>
        <taxon>Mucoromycota</taxon>
        <taxon>Glomeromycotina</taxon>
        <taxon>Glomeromycetes</taxon>
        <taxon>Diversisporales</taxon>
        <taxon>Diversisporaceae</taxon>
        <taxon>Diversispora</taxon>
    </lineage>
</organism>
<dbReference type="GO" id="GO:0004674">
    <property type="term" value="F:protein serine/threonine kinase activity"/>
    <property type="evidence" value="ECO:0007669"/>
    <property type="project" value="TreeGrafter"/>
</dbReference>
<sequence>MSQGKAYEKKMDNLIIEDTIQKENIPFYQYSEFENVKLIAANIFKAAFKISQKTIALKCVSLNDKFTLENLTNEIKRHRKLEIHDSILKFYGITKQEDTNNYMIILEYVNEGSLRQYLKTNFQKMDWNAKLNLAKQIANVLMFLHSNDIIYEKLNPENIFVHNGIIKFNVFGITKIISDSLSYLTNTLGPIQYMDPQYLELFSMIGKNKSSDIFGLGITLWEISSGIPPFEMESSSNVDLLNNIVKEKREIVIPGTPHKYKEIYTDCWNNNGNLRPDIFQVVKNLSEIIISDTSVEFEPPQSQPYNVTDVKLENLNRQNEEPIIKSNLPFNVTTEVNEGKVQAYSKPSRKCEAVKSLYDDKYFMDKLQNINAVNCYHDNINFHGISMDLLMETYYLMFQNAKKSNLRTYLQKNFEELDWKTKINMSKDLARGLQFIHQANLVNRYLNPNNILIHEERLIADFELSKSLDSDSDPDCIPIPNTSSEFYSLGEFYDLDILYTVKSDGRETPIQRTPLDYFDNNSCAWNHNPTQRSIIEYTYNSLGNSLDNSLGNIEKFEKDSVSSCSSSLRTTDINYTYDHANTNNSYNRTSNPSIFLLNTFRASNPIIEYNGKASPHNCNDHERFDDIIKNDEIIKYDYDDFKNLIHIGEGAFGSVYSATLTDKEMTTMKVALKFIVCDSIKLFVNELKQHSKVCSHENIIGFYGVSQKYENSNEYLLVLEYANGGTLRNYLESNFKNLEWSDKLNLAQQIAKGIQHLHSHNVIHRDLHSKNILIHNNIIKISDFGLAKFISDPSITLLKLAGSIEYSDPMLLIEWENFNRTKASDIFSFGILLWEISSGEIPYKQYSGLSKMFHITKGNRETPVIGTPQNYINIYKGCWKQEPNQRPKIDEVIQVLEQC</sequence>
<dbReference type="GO" id="GO:0005524">
    <property type="term" value="F:ATP binding"/>
    <property type="evidence" value="ECO:0007669"/>
    <property type="project" value="UniProtKB-UniRule"/>
</dbReference>
<accession>A0A397JET4</accession>
<feature type="domain" description="Protein kinase" evidence="6">
    <location>
        <begin position="641"/>
        <end position="899"/>
    </location>
</feature>
<dbReference type="STRING" id="1348612.A0A397JET4"/>
<dbReference type="SMART" id="SM00220">
    <property type="entry name" value="S_TKc"/>
    <property type="match status" value="2"/>
</dbReference>
<dbReference type="InterPro" id="IPR017441">
    <property type="entry name" value="Protein_kinase_ATP_BS"/>
</dbReference>
<keyword evidence="4 5" id="KW-0067">ATP-binding</keyword>
<comment type="caution">
    <text evidence="7">The sequence shown here is derived from an EMBL/GenBank/DDBJ whole genome shotgun (WGS) entry which is preliminary data.</text>
</comment>
<name>A0A397JET4_9GLOM</name>
<dbReference type="PANTHER" id="PTHR44329">
    <property type="entry name" value="SERINE/THREONINE-PROTEIN KINASE TNNI3K-RELATED"/>
    <property type="match status" value="1"/>
</dbReference>
<keyword evidence="1" id="KW-0808">Transferase</keyword>
<feature type="domain" description="Protein kinase" evidence="6">
    <location>
        <begin position="330"/>
        <end position="607"/>
    </location>
</feature>
<dbReference type="InterPro" id="IPR011009">
    <property type="entry name" value="Kinase-like_dom_sf"/>
</dbReference>
<feature type="domain" description="Protein kinase" evidence="6">
    <location>
        <begin position="33"/>
        <end position="289"/>
    </location>
</feature>
<proteinExistence type="predicted"/>
<dbReference type="PRINTS" id="PR00109">
    <property type="entry name" value="TYRKINASE"/>
</dbReference>
<dbReference type="PANTHER" id="PTHR44329:SF288">
    <property type="entry name" value="MITOGEN-ACTIVATED PROTEIN KINASE KINASE KINASE 20"/>
    <property type="match status" value="1"/>
</dbReference>
<evidence type="ECO:0000313" key="7">
    <source>
        <dbReference type="EMBL" id="RHZ86087.1"/>
    </source>
</evidence>
<keyword evidence="8" id="KW-1185">Reference proteome</keyword>
<keyword evidence="2 5" id="KW-0547">Nucleotide-binding</keyword>
<dbReference type="Pfam" id="PF07714">
    <property type="entry name" value="PK_Tyr_Ser-Thr"/>
    <property type="match status" value="3"/>
</dbReference>
<dbReference type="InterPro" id="IPR001245">
    <property type="entry name" value="Ser-Thr/Tyr_kinase_cat_dom"/>
</dbReference>
<dbReference type="EMBL" id="PQFF01000051">
    <property type="protein sequence ID" value="RHZ86087.1"/>
    <property type="molecule type" value="Genomic_DNA"/>
</dbReference>
<dbReference type="AlphaFoldDB" id="A0A397JET4"/>
<dbReference type="Gene3D" id="1.10.510.10">
    <property type="entry name" value="Transferase(Phosphotransferase) domain 1"/>
    <property type="match status" value="3"/>
</dbReference>